<dbReference type="STRING" id="1630136.AS592_11255"/>
<evidence type="ECO:0000313" key="11">
    <source>
        <dbReference type="Proteomes" id="UP000075359"/>
    </source>
</evidence>
<evidence type="ECO:0000256" key="5">
    <source>
        <dbReference type="ARBA" id="ARBA00023002"/>
    </source>
</evidence>
<dbReference type="PANTHER" id="PTHR30038:SF0">
    <property type="entry name" value="TUNGSTEN-CONTAINING ALDEHYDE FERREDOXIN OXIDOREDUCTASE"/>
    <property type="match status" value="1"/>
</dbReference>
<protein>
    <recommendedName>
        <fullName evidence="9">Aldehyde ferredoxin oxidoreductase N-terminal domain-containing protein</fullName>
    </recommendedName>
</protein>
<keyword evidence="3" id="KW-0004">4Fe-4S</keyword>
<evidence type="ECO:0000259" key="9">
    <source>
        <dbReference type="SMART" id="SM00790"/>
    </source>
</evidence>
<proteinExistence type="inferred from homology"/>
<evidence type="ECO:0000256" key="6">
    <source>
        <dbReference type="ARBA" id="ARBA00023004"/>
    </source>
</evidence>
<dbReference type="Gene3D" id="3.60.9.10">
    <property type="entry name" value="Aldehyde ferredoxin oxidoreductase, N-terminal domain"/>
    <property type="match status" value="1"/>
</dbReference>
<dbReference type="RefSeq" id="WP_067328684.1">
    <property type="nucleotide sequence ID" value="NZ_LNKT01000001.1"/>
</dbReference>
<dbReference type="Pfam" id="PF02730">
    <property type="entry name" value="AFOR_N"/>
    <property type="match status" value="1"/>
</dbReference>
<comment type="cofactor">
    <cofactor evidence="8">
        <name>tungstopterin</name>
        <dbReference type="ChEBI" id="CHEBI:30402"/>
    </cofactor>
</comment>
<dbReference type="Proteomes" id="UP000075359">
    <property type="component" value="Unassembled WGS sequence"/>
</dbReference>
<dbReference type="SUPFAM" id="SSF48310">
    <property type="entry name" value="Aldehyde ferredoxin oxidoreductase, C-terminal domains"/>
    <property type="match status" value="1"/>
</dbReference>
<reference evidence="10 11" key="1">
    <citation type="submission" date="2015-11" db="EMBL/GenBank/DDBJ databases">
        <title>Draft genome of Sulfurovum riftiae 1812E, a member of the Epsilonproteobacteria isolated from the tube of the deep-sea hydrothermal vent tubewom Riftia pachyptila.</title>
        <authorList>
            <person name="Vetriani C."/>
            <person name="Giovannelli D."/>
        </authorList>
    </citation>
    <scope>NUCLEOTIDE SEQUENCE [LARGE SCALE GENOMIC DNA]</scope>
    <source>
        <strain evidence="10 11">1812E</strain>
    </source>
</reference>
<keyword evidence="7" id="KW-0411">Iron-sulfur</keyword>
<comment type="similarity">
    <text evidence="2">Belongs to the AOR/FOR family.</text>
</comment>
<dbReference type="InterPro" id="IPR051919">
    <property type="entry name" value="W-dependent_AOR"/>
</dbReference>
<accession>A0A151CJE5</accession>
<keyword evidence="6" id="KW-0408">Iron</keyword>
<keyword evidence="4" id="KW-0479">Metal-binding</keyword>
<evidence type="ECO:0000256" key="3">
    <source>
        <dbReference type="ARBA" id="ARBA00022485"/>
    </source>
</evidence>
<feature type="domain" description="Aldehyde ferredoxin oxidoreductase N-terminal" evidence="9">
    <location>
        <begin position="15"/>
        <end position="242"/>
    </location>
</feature>
<dbReference type="GO" id="GO:0046872">
    <property type="term" value="F:metal ion binding"/>
    <property type="evidence" value="ECO:0007669"/>
    <property type="project" value="UniProtKB-KW"/>
</dbReference>
<dbReference type="GO" id="GO:0009055">
    <property type="term" value="F:electron transfer activity"/>
    <property type="evidence" value="ECO:0007669"/>
    <property type="project" value="InterPro"/>
</dbReference>
<dbReference type="GO" id="GO:0051539">
    <property type="term" value="F:4 iron, 4 sulfur cluster binding"/>
    <property type="evidence" value="ECO:0007669"/>
    <property type="project" value="UniProtKB-KW"/>
</dbReference>
<keyword evidence="5" id="KW-0560">Oxidoreductase</keyword>
<dbReference type="SMART" id="SM00790">
    <property type="entry name" value="AFOR_N"/>
    <property type="match status" value="1"/>
</dbReference>
<dbReference type="SUPFAM" id="SSF56228">
    <property type="entry name" value="Aldehyde ferredoxin oxidoreductase, N-terminal domain"/>
    <property type="match status" value="1"/>
</dbReference>
<dbReference type="AlphaFoldDB" id="A0A151CJE5"/>
<gene>
    <name evidence="10" type="ORF">AS592_11255</name>
</gene>
<comment type="cofactor">
    <cofactor evidence="1">
        <name>[4Fe-4S] cluster</name>
        <dbReference type="ChEBI" id="CHEBI:49883"/>
    </cofactor>
</comment>
<dbReference type="EMBL" id="LNKT01000001">
    <property type="protein sequence ID" value="KYJ87662.1"/>
    <property type="molecule type" value="Genomic_DNA"/>
</dbReference>
<name>A0A151CJE5_9BACT</name>
<dbReference type="InterPro" id="IPR013985">
    <property type="entry name" value="Ald_Fedxn_OxRdtase_dom3"/>
</dbReference>
<comment type="caution">
    <text evidence="10">The sequence shown here is derived from an EMBL/GenBank/DDBJ whole genome shotgun (WGS) entry which is preliminary data.</text>
</comment>
<dbReference type="InterPro" id="IPR001203">
    <property type="entry name" value="OxRdtase_Ald_Fedxn_C"/>
</dbReference>
<evidence type="ECO:0000256" key="4">
    <source>
        <dbReference type="ARBA" id="ARBA00022723"/>
    </source>
</evidence>
<dbReference type="InterPro" id="IPR036021">
    <property type="entry name" value="Tungsten_al_ferr_oxy-like_C"/>
</dbReference>
<dbReference type="PANTHER" id="PTHR30038">
    <property type="entry name" value="ALDEHYDE FERREDOXIN OXIDOREDUCTASE"/>
    <property type="match status" value="1"/>
</dbReference>
<evidence type="ECO:0000313" key="10">
    <source>
        <dbReference type="EMBL" id="KYJ87662.1"/>
    </source>
</evidence>
<evidence type="ECO:0000256" key="8">
    <source>
        <dbReference type="ARBA" id="ARBA00049934"/>
    </source>
</evidence>
<dbReference type="Gene3D" id="1.10.569.10">
    <property type="entry name" value="Aldehyde Ferredoxin Oxidoreductase Protein, subunit A, domain 2"/>
    <property type="match status" value="1"/>
</dbReference>
<evidence type="ECO:0000256" key="7">
    <source>
        <dbReference type="ARBA" id="ARBA00023014"/>
    </source>
</evidence>
<dbReference type="GO" id="GO:0016625">
    <property type="term" value="F:oxidoreductase activity, acting on the aldehyde or oxo group of donors, iron-sulfur protein as acceptor"/>
    <property type="evidence" value="ECO:0007669"/>
    <property type="project" value="InterPro"/>
</dbReference>
<sequence length="711" mass="80310">MSKVQEEEKDPHYGYTGKILHIKLNELSYEVIPTEKYKQWGGGHGMGSALFWDYCEDKTIQDGRNEKNVCIVAASPFSGTPTPSAGGRCEVVGVGVGLQPIGWFTRSNFGGRFSSMMKYAGWDAVMISGKAPYPVWVDVRNDAVRIKKAGPLWGKSTKEAQEMIIGHVGKDGNNWGWERMPSDKGVEYTTKKPAILCIGPAGENQMAQASLIHESSNGAGQGGFGAVWGSKNLKAISFIGTNAVKIADPMALVEARFATKEIYAADPEKPDAAYWGPLSAPAKPVMSVAMPTDKARVSACHGCVNGCRGIYNLGYGNQNHCNVTSFYAHHAQRWTKGDRIEASKITLQAGSICNELGLNTYPLKHGLPWLWYLHKKGILGKGKQIHTDIDFSQMGSLEFAKEFLHALAYGEDIGKEIAYNGFVPTAIKWGREEDWKSGRLKFTYWGMPEHGYDPRAELEWGFESLVADRDMNSHCINWIFWHVNVAVLRGLRPRIDASTLAKLVTDKMKPWVKSENALNYATDNMYSDDVMDLARWHLFYTRYWKNSGLLCDFRWADLFNSKHPELKGATASEDAGEHIFWNAITGENLTFNDGIRRGQRIYHLDNAIWTLQGRKRDMLKFADYIYDKPFDKGHFPFYMWPVKDENGEWIYRDVMHRSLDREKMEEWKTRFYTKEKLDPKTGWPTQETLEAYDLGFVADELEKHGKMGGAV</sequence>
<evidence type="ECO:0000256" key="2">
    <source>
        <dbReference type="ARBA" id="ARBA00011032"/>
    </source>
</evidence>
<dbReference type="Pfam" id="PF01314">
    <property type="entry name" value="AFOR_C"/>
    <property type="match status" value="1"/>
</dbReference>
<organism evidence="10 11">
    <name type="scientific">Sulfurovum riftiae</name>
    <dbReference type="NCBI Taxonomy" id="1630136"/>
    <lineage>
        <taxon>Bacteria</taxon>
        <taxon>Pseudomonadati</taxon>
        <taxon>Campylobacterota</taxon>
        <taxon>Epsilonproteobacteria</taxon>
        <taxon>Campylobacterales</taxon>
        <taxon>Sulfurovaceae</taxon>
        <taxon>Sulfurovum</taxon>
    </lineage>
</organism>
<dbReference type="OrthoDB" id="9763894at2"/>
<dbReference type="InterPro" id="IPR036503">
    <property type="entry name" value="Ald_Fedxn_OxRdtase_N_sf"/>
</dbReference>
<dbReference type="Gene3D" id="1.10.599.10">
    <property type="entry name" value="Aldehyde Ferredoxin Oxidoreductase Protein, subunit A, domain 3"/>
    <property type="match status" value="1"/>
</dbReference>
<dbReference type="InterPro" id="IPR013983">
    <property type="entry name" value="Ald_Fedxn_OxRdtase_N"/>
</dbReference>
<dbReference type="InterPro" id="IPR013984">
    <property type="entry name" value="Ald_Fedxn_OxRdtase_dom2"/>
</dbReference>
<keyword evidence="11" id="KW-1185">Reference proteome</keyword>
<evidence type="ECO:0000256" key="1">
    <source>
        <dbReference type="ARBA" id="ARBA00001966"/>
    </source>
</evidence>